<dbReference type="FunFam" id="1.25.70.10:FF:000003">
    <property type="entry name" value="transcription termination factor 2, mitochondrial"/>
    <property type="match status" value="1"/>
</dbReference>
<evidence type="ECO:0000256" key="3">
    <source>
        <dbReference type="ARBA" id="ARBA00011245"/>
    </source>
</evidence>
<keyword evidence="6" id="KW-0677">Repeat</keyword>
<evidence type="ECO:0000256" key="7">
    <source>
        <dbReference type="ARBA" id="ARBA00022946"/>
    </source>
</evidence>
<dbReference type="AlphaFoldDB" id="A0AAD7REY5"/>
<keyword evidence="8" id="KW-0805">Transcription regulation</keyword>
<keyword evidence="15" id="KW-1185">Reference proteome</keyword>
<name>A0AAD7REY5_9TELE</name>
<dbReference type="Pfam" id="PF02536">
    <property type="entry name" value="mTERF"/>
    <property type="match status" value="1"/>
</dbReference>
<dbReference type="SMART" id="SM00733">
    <property type="entry name" value="Mterf"/>
    <property type="match status" value="5"/>
</dbReference>
<evidence type="ECO:0000256" key="8">
    <source>
        <dbReference type="ARBA" id="ARBA00023015"/>
    </source>
</evidence>
<keyword evidence="7" id="KW-0809">Transit peptide</keyword>
<proteinExistence type="inferred from homology"/>
<evidence type="ECO:0008006" key="16">
    <source>
        <dbReference type="Google" id="ProtNLM"/>
    </source>
</evidence>
<evidence type="ECO:0000256" key="4">
    <source>
        <dbReference type="ARBA" id="ARBA00022472"/>
    </source>
</evidence>
<accession>A0AAD7REY5</accession>
<keyword evidence="11" id="KW-0804">Transcription</keyword>
<dbReference type="Proteomes" id="UP001221898">
    <property type="component" value="Unassembled WGS sequence"/>
</dbReference>
<gene>
    <name evidence="14" type="ORF">AAFF_G00233520</name>
</gene>
<dbReference type="GO" id="GO:0005759">
    <property type="term" value="C:mitochondrial matrix"/>
    <property type="evidence" value="ECO:0007669"/>
    <property type="project" value="TreeGrafter"/>
</dbReference>
<evidence type="ECO:0000256" key="2">
    <source>
        <dbReference type="ARBA" id="ARBA00007692"/>
    </source>
</evidence>
<dbReference type="Gene3D" id="1.25.70.10">
    <property type="entry name" value="Transcription termination factor 3, mitochondrial"/>
    <property type="match status" value="2"/>
</dbReference>
<organism evidence="14 15">
    <name type="scientific">Aldrovandia affinis</name>
    <dbReference type="NCBI Taxonomy" id="143900"/>
    <lineage>
        <taxon>Eukaryota</taxon>
        <taxon>Metazoa</taxon>
        <taxon>Chordata</taxon>
        <taxon>Craniata</taxon>
        <taxon>Vertebrata</taxon>
        <taxon>Euteleostomi</taxon>
        <taxon>Actinopterygii</taxon>
        <taxon>Neopterygii</taxon>
        <taxon>Teleostei</taxon>
        <taxon>Notacanthiformes</taxon>
        <taxon>Halosauridae</taxon>
        <taxon>Aldrovandia</taxon>
    </lineage>
</organism>
<evidence type="ECO:0000256" key="11">
    <source>
        <dbReference type="ARBA" id="ARBA00023163"/>
    </source>
</evidence>
<keyword evidence="9" id="KW-0238">DNA-binding</keyword>
<dbReference type="GO" id="GO:0006393">
    <property type="term" value="P:termination of mitochondrial transcription"/>
    <property type="evidence" value="ECO:0007669"/>
    <property type="project" value="TreeGrafter"/>
</dbReference>
<comment type="subunit">
    <text evidence="3">Monomer.</text>
</comment>
<evidence type="ECO:0000256" key="9">
    <source>
        <dbReference type="ARBA" id="ARBA00023125"/>
    </source>
</evidence>
<comment type="similarity">
    <text evidence="2">Belongs to the mTERF family.</text>
</comment>
<comment type="subcellular location">
    <subcellularLocation>
        <location evidence="1">Mitochondrion</location>
    </subcellularLocation>
</comment>
<evidence type="ECO:0000256" key="6">
    <source>
        <dbReference type="ARBA" id="ARBA00022737"/>
    </source>
</evidence>
<dbReference type="GO" id="GO:0003677">
    <property type="term" value="F:DNA binding"/>
    <property type="evidence" value="ECO:0007669"/>
    <property type="project" value="UniProtKB-KW"/>
</dbReference>
<evidence type="ECO:0000313" key="14">
    <source>
        <dbReference type="EMBL" id="KAJ8378850.1"/>
    </source>
</evidence>
<keyword evidence="10" id="KW-0496">Mitochondrion</keyword>
<comment type="function">
    <text evidence="12">Transcription termination factor. Binds to a 28 bp region within the tRNA(Leu(uur)) gene at a position immediately adjacent to and downstream of the 16S rRNA gene; this region comprises a tridecamer sequence critical for directing accurate termination. Binds DNA along the major grove and promotes DNA bending and partial unwinding. Promotes base flipping. Transcription termination activity appears to be polarized with highest specificity for transcripts initiated on the light strand.</text>
</comment>
<dbReference type="InterPro" id="IPR038538">
    <property type="entry name" value="MTERF_sf"/>
</dbReference>
<evidence type="ECO:0000256" key="12">
    <source>
        <dbReference type="ARBA" id="ARBA00037520"/>
    </source>
</evidence>
<feature type="region of interest" description="Disordered" evidence="13">
    <location>
        <begin position="37"/>
        <end position="58"/>
    </location>
</feature>
<evidence type="ECO:0000256" key="13">
    <source>
        <dbReference type="SAM" id="MobiDB-lite"/>
    </source>
</evidence>
<reference evidence="14" key="1">
    <citation type="journal article" date="2023" name="Science">
        <title>Genome structures resolve the early diversification of teleost fishes.</title>
        <authorList>
            <person name="Parey E."/>
            <person name="Louis A."/>
            <person name="Montfort J."/>
            <person name="Bouchez O."/>
            <person name="Roques C."/>
            <person name="Iampietro C."/>
            <person name="Lluch J."/>
            <person name="Castinel A."/>
            <person name="Donnadieu C."/>
            <person name="Desvignes T."/>
            <person name="Floi Bucao C."/>
            <person name="Jouanno E."/>
            <person name="Wen M."/>
            <person name="Mejri S."/>
            <person name="Dirks R."/>
            <person name="Jansen H."/>
            <person name="Henkel C."/>
            <person name="Chen W.J."/>
            <person name="Zahm M."/>
            <person name="Cabau C."/>
            <person name="Klopp C."/>
            <person name="Thompson A.W."/>
            <person name="Robinson-Rechavi M."/>
            <person name="Braasch I."/>
            <person name="Lecointre G."/>
            <person name="Bobe J."/>
            <person name="Postlethwait J.H."/>
            <person name="Berthelot C."/>
            <person name="Roest Crollius H."/>
            <person name="Guiguen Y."/>
        </authorList>
    </citation>
    <scope>NUCLEOTIDE SEQUENCE</scope>
    <source>
        <strain evidence="14">NC1722</strain>
    </source>
</reference>
<comment type="caution">
    <text evidence="14">The sequence shown here is derived from an EMBL/GenBank/DDBJ whole genome shotgun (WGS) entry which is preliminary data.</text>
</comment>
<evidence type="ECO:0000313" key="15">
    <source>
        <dbReference type="Proteomes" id="UP001221898"/>
    </source>
</evidence>
<protein>
    <recommendedName>
        <fullName evidence="16">Transcription termination factor 1, mitochondrial</fullName>
    </recommendedName>
</protein>
<dbReference type="InterPro" id="IPR003690">
    <property type="entry name" value="MTERF"/>
</dbReference>
<evidence type="ECO:0000256" key="5">
    <source>
        <dbReference type="ARBA" id="ARBA00022553"/>
    </source>
</evidence>
<keyword evidence="5" id="KW-0597">Phosphoprotein</keyword>
<feature type="compositionally biased region" description="Basic and acidic residues" evidence="13">
    <location>
        <begin position="37"/>
        <end position="51"/>
    </location>
</feature>
<keyword evidence="4" id="KW-0806">Transcription termination</keyword>
<dbReference type="PANTHER" id="PTHR15437">
    <property type="entry name" value="TRANSCRIPTION TERMINATION FACTOR, MITOCHONDRIAL"/>
    <property type="match status" value="1"/>
</dbReference>
<evidence type="ECO:0000256" key="1">
    <source>
        <dbReference type="ARBA" id="ARBA00004173"/>
    </source>
</evidence>
<dbReference type="EMBL" id="JAINUG010000308">
    <property type="protein sequence ID" value="KAJ8378850.1"/>
    <property type="molecule type" value="Genomic_DNA"/>
</dbReference>
<evidence type="ECO:0000256" key="10">
    <source>
        <dbReference type="ARBA" id="ARBA00023128"/>
    </source>
</evidence>
<dbReference type="PANTHER" id="PTHR15437:SF2">
    <property type="entry name" value="TRANSCRIPTION TERMINATION FACTOR 1, MITOCHONDRIAL"/>
    <property type="match status" value="1"/>
</dbReference>
<sequence length="408" mass="45668">MACISAVLRFTRGLLNQRSPLQLAACSAALHSSTSNDEKLRSGAASNDEKLCSGTASNDEKLHSGTICNDEKLRSGAENASLVENLATMGVDLKMVRRRQPGVLRKAITNERGLAYFLLSKGASHEAVAGIISRYPRSITRSGVHLEERWELWRSIFKSNSEIVNILERSPESFFRSSDNDNLQKNILFLGSLGLNSKDLHRLLTTAPRTFSNRVELNRQMIELLQDVCINLGGDQPEQFVKAIISRNLYILIRSTKRIKTNIAFLQETLGLSNTELMGLLQGHGADILDLSNECLKRNFKNAEKKLMSLGCSRSDVKKMIINYAPVLFVSPDNLKNKLDSLVEGGVHIKQIVEKPKVLDFSVENIKRRLAELQLIDYDFKKNGIGILDSSRKRFEAKLVRLAVFPQE</sequence>